<organism evidence="1 2">
    <name type="scientific">Pistacia integerrima</name>
    <dbReference type="NCBI Taxonomy" id="434235"/>
    <lineage>
        <taxon>Eukaryota</taxon>
        <taxon>Viridiplantae</taxon>
        <taxon>Streptophyta</taxon>
        <taxon>Embryophyta</taxon>
        <taxon>Tracheophyta</taxon>
        <taxon>Spermatophyta</taxon>
        <taxon>Magnoliopsida</taxon>
        <taxon>eudicotyledons</taxon>
        <taxon>Gunneridae</taxon>
        <taxon>Pentapetalae</taxon>
        <taxon>rosids</taxon>
        <taxon>malvids</taxon>
        <taxon>Sapindales</taxon>
        <taxon>Anacardiaceae</taxon>
        <taxon>Pistacia</taxon>
    </lineage>
</organism>
<sequence>MSIFLIFIFRWSVIAAHLPKRTDNEIKNYWNTHIKKRLAMMGIDPVTHRPKVASLGAADGDPKNASNLSHMAQWETARLEAETRLVKESRARHNEPTTDSLSPRSRPSPSVHLLNKMATRPRCLYILKAWQNVCFKAFESSINSNNITDLESPTSTLHFCEKTQALPTVNASFGEEMNVGLNKSGVDMVLEAAGEVWTGAKDFLDRFSSVFDDHGINTSTHIGSGTSNHHEDNNNYYCNDIMSLKSSPVYSPTF</sequence>
<proteinExistence type="predicted"/>
<reference evidence="2" key="1">
    <citation type="journal article" date="2023" name="G3 (Bethesda)">
        <title>Genome assembly and association tests identify interacting loci associated with vigor, precocity, and sex in interspecific pistachio rootstocks.</title>
        <authorList>
            <person name="Palmer W."/>
            <person name="Jacygrad E."/>
            <person name="Sagayaradj S."/>
            <person name="Cavanaugh K."/>
            <person name="Han R."/>
            <person name="Bertier L."/>
            <person name="Beede B."/>
            <person name="Kafkas S."/>
            <person name="Golino D."/>
            <person name="Preece J."/>
            <person name="Michelmore R."/>
        </authorList>
    </citation>
    <scope>NUCLEOTIDE SEQUENCE [LARGE SCALE GENOMIC DNA]</scope>
</reference>
<evidence type="ECO:0000313" key="2">
    <source>
        <dbReference type="Proteomes" id="UP001163603"/>
    </source>
</evidence>
<gene>
    <name evidence="1" type="ORF">Pint_16144</name>
</gene>
<comment type="caution">
    <text evidence="1">The sequence shown here is derived from an EMBL/GenBank/DDBJ whole genome shotgun (WGS) entry which is preliminary data.</text>
</comment>
<dbReference type="EMBL" id="CM047737">
    <property type="protein sequence ID" value="KAJ0048283.1"/>
    <property type="molecule type" value="Genomic_DNA"/>
</dbReference>
<accession>A0ACC0ZAR6</accession>
<keyword evidence="2" id="KW-1185">Reference proteome</keyword>
<protein>
    <submittedName>
        <fullName evidence="1">Uncharacterized protein</fullName>
    </submittedName>
</protein>
<name>A0ACC0ZAR6_9ROSI</name>
<dbReference type="Proteomes" id="UP001163603">
    <property type="component" value="Chromosome 2"/>
</dbReference>
<evidence type="ECO:0000313" key="1">
    <source>
        <dbReference type="EMBL" id="KAJ0048283.1"/>
    </source>
</evidence>